<dbReference type="GO" id="GO:0000976">
    <property type="term" value="F:transcription cis-regulatory region binding"/>
    <property type="evidence" value="ECO:0007669"/>
    <property type="project" value="TreeGrafter"/>
</dbReference>
<evidence type="ECO:0000256" key="5">
    <source>
        <dbReference type="SAM" id="MobiDB-lite"/>
    </source>
</evidence>
<dbReference type="Pfam" id="PF00440">
    <property type="entry name" value="TetR_N"/>
    <property type="match status" value="1"/>
</dbReference>
<organism evidence="7 8">
    <name type="scientific">Galactobacter caseinivorans</name>
    <dbReference type="NCBI Taxonomy" id="2676123"/>
    <lineage>
        <taxon>Bacteria</taxon>
        <taxon>Bacillati</taxon>
        <taxon>Actinomycetota</taxon>
        <taxon>Actinomycetes</taxon>
        <taxon>Micrococcales</taxon>
        <taxon>Micrococcaceae</taxon>
        <taxon>Galactobacter</taxon>
    </lineage>
</organism>
<protein>
    <submittedName>
        <fullName evidence="7">TetR/AcrR family transcriptional regulator</fullName>
    </submittedName>
</protein>
<evidence type="ECO:0000256" key="3">
    <source>
        <dbReference type="ARBA" id="ARBA00023163"/>
    </source>
</evidence>
<dbReference type="InterPro" id="IPR009057">
    <property type="entry name" value="Homeodomain-like_sf"/>
</dbReference>
<feature type="DNA-binding region" description="H-T-H motif" evidence="4">
    <location>
        <begin position="181"/>
        <end position="200"/>
    </location>
</feature>
<dbReference type="SUPFAM" id="SSF46689">
    <property type="entry name" value="Homeodomain-like"/>
    <property type="match status" value="1"/>
</dbReference>
<accession>A0A496PIK4</accession>
<evidence type="ECO:0000259" key="6">
    <source>
        <dbReference type="PROSITE" id="PS50977"/>
    </source>
</evidence>
<dbReference type="Gene3D" id="1.10.357.10">
    <property type="entry name" value="Tetracycline Repressor, domain 2"/>
    <property type="match status" value="1"/>
</dbReference>
<dbReference type="EMBL" id="QQXL01000005">
    <property type="protein sequence ID" value="RKW70270.1"/>
    <property type="molecule type" value="Genomic_DNA"/>
</dbReference>
<feature type="region of interest" description="Disordered" evidence="5">
    <location>
        <begin position="105"/>
        <end position="155"/>
    </location>
</feature>
<dbReference type="Proteomes" id="UP000273119">
    <property type="component" value="Unassembled WGS sequence"/>
</dbReference>
<keyword evidence="1" id="KW-0805">Transcription regulation</keyword>
<keyword evidence="3" id="KW-0804">Transcription</keyword>
<evidence type="ECO:0000256" key="1">
    <source>
        <dbReference type="ARBA" id="ARBA00023015"/>
    </source>
</evidence>
<comment type="caution">
    <text evidence="7">The sequence shown here is derived from an EMBL/GenBank/DDBJ whole genome shotgun (WGS) entry which is preliminary data.</text>
</comment>
<dbReference type="PANTHER" id="PTHR30055">
    <property type="entry name" value="HTH-TYPE TRANSCRIPTIONAL REGULATOR RUTR"/>
    <property type="match status" value="1"/>
</dbReference>
<reference evidence="7 8" key="1">
    <citation type="submission" date="2018-07" db="EMBL/GenBank/DDBJ databases">
        <title>Arthrobacter sp. nov., isolated from raw cow's milk with high bacterial count.</title>
        <authorList>
            <person name="Hahne J."/>
            <person name="Isele D."/>
            <person name="Lipski A."/>
        </authorList>
    </citation>
    <scope>NUCLEOTIDE SEQUENCE [LARGE SCALE GENOMIC DNA]</scope>
    <source>
        <strain evidence="7 8">JZ R-183</strain>
    </source>
</reference>
<sequence>MAVASTPNSIMSCGRATASTVSFRIITNAATARIASVAATPAGSLGRSAAPRVGAVFCPTPLGWLSAPAAGAAGVEAGCVAGGAGGAGGVAGDMQYLFPRVREPLRSGPSSWHSVPTWRKPTQRESRHTTPPPIPERACQDRSMSNTAPQGLRERRRRQTALEIHEAAIACFESDGLEHVTVAQIAQRAGVSSRTFFRYYANKEQAALPGQGTLRTALVGLEQQTGPHAVGHLVDLLTRVIAEDPSDPVRHRRIGALLEAEPLLRAHVAHQDAEMVREIGDRLIHADPEMDLDGARLVAEIAIGAWRVAWAGWDREGATQKYPTPLARWLGVRGRVMQAALAVAEPTPAS</sequence>
<dbReference type="PANTHER" id="PTHR30055:SF238">
    <property type="entry name" value="MYCOFACTOCIN BIOSYNTHESIS TRANSCRIPTIONAL REGULATOR MFTR-RELATED"/>
    <property type="match status" value="1"/>
</dbReference>
<name>A0A496PIK4_9MICC</name>
<proteinExistence type="predicted"/>
<dbReference type="GO" id="GO:0003700">
    <property type="term" value="F:DNA-binding transcription factor activity"/>
    <property type="evidence" value="ECO:0007669"/>
    <property type="project" value="TreeGrafter"/>
</dbReference>
<dbReference type="InterPro" id="IPR050109">
    <property type="entry name" value="HTH-type_TetR-like_transc_reg"/>
</dbReference>
<dbReference type="InterPro" id="IPR001647">
    <property type="entry name" value="HTH_TetR"/>
</dbReference>
<evidence type="ECO:0000313" key="8">
    <source>
        <dbReference type="Proteomes" id="UP000273119"/>
    </source>
</evidence>
<gene>
    <name evidence="7" type="ORF">DWQ67_09200</name>
</gene>
<feature type="domain" description="HTH tetR-type" evidence="6">
    <location>
        <begin position="158"/>
        <end position="218"/>
    </location>
</feature>
<evidence type="ECO:0000256" key="2">
    <source>
        <dbReference type="ARBA" id="ARBA00023125"/>
    </source>
</evidence>
<evidence type="ECO:0000256" key="4">
    <source>
        <dbReference type="PROSITE-ProRule" id="PRU00335"/>
    </source>
</evidence>
<dbReference type="AlphaFoldDB" id="A0A496PIK4"/>
<keyword evidence="8" id="KW-1185">Reference proteome</keyword>
<keyword evidence="2 4" id="KW-0238">DNA-binding</keyword>
<dbReference type="PROSITE" id="PS50977">
    <property type="entry name" value="HTH_TETR_2"/>
    <property type="match status" value="1"/>
</dbReference>
<evidence type="ECO:0000313" key="7">
    <source>
        <dbReference type="EMBL" id="RKW70270.1"/>
    </source>
</evidence>